<evidence type="ECO:0000259" key="2">
    <source>
        <dbReference type="PROSITE" id="PS51898"/>
    </source>
</evidence>
<accession>A0A7H0YF92</accession>
<keyword evidence="1" id="KW-0233">DNA recombination</keyword>
<dbReference type="Gene3D" id="1.10.443.10">
    <property type="entry name" value="Intergrase catalytic core"/>
    <property type="match status" value="1"/>
</dbReference>
<protein>
    <submittedName>
        <fullName evidence="3">Tyrosine-type recombinase/integrase</fullName>
    </submittedName>
</protein>
<dbReference type="GO" id="GO:0006310">
    <property type="term" value="P:DNA recombination"/>
    <property type="evidence" value="ECO:0007669"/>
    <property type="project" value="UniProtKB-KW"/>
</dbReference>
<dbReference type="RefSeq" id="WP_025723562.1">
    <property type="nucleotide sequence ID" value="NZ_CP061172.1"/>
</dbReference>
<proteinExistence type="predicted"/>
<dbReference type="EMBL" id="CP061172">
    <property type="protein sequence ID" value="QNR69750.1"/>
    <property type="molecule type" value="Genomic_DNA"/>
</dbReference>
<evidence type="ECO:0000313" key="4">
    <source>
        <dbReference type="Proteomes" id="UP000516384"/>
    </source>
</evidence>
<dbReference type="Pfam" id="PF00589">
    <property type="entry name" value="Phage_integrase"/>
    <property type="match status" value="1"/>
</dbReference>
<dbReference type="InterPro" id="IPR013762">
    <property type="entry name" value="Integrase-like_cat_sf"/>
</dbReference>
<evidence type="ECO:0000313" key="3">
    <source>
        <dbReference type="EMBL" id="QNR69750.1"/>
    </source>
</evidence>
<dbReference type="GO" id="GO:0015074">
    <property type="term" value="P:DNA integration"/>
    <property type="evidence" value="ECO:0007669"/>
    <property type="project" value="InterPro"/>
</dbReference>
<feature type="domain" description="Tyr recombinase" evidence="2">
    <location>
        <begin position="269"/>
        <end position="515"/>
    </location>
</feature>
<sequence length="543" mass="62565">MYKELLSIAQLMGETMRLVGYARYYKSLNIDGLHYIHQVEGTQVIAIVKPNHSTHHEATTFLMNLLLTEKLKMNTVTWHAQNLKKFLDYMMFWRLEEDFEHIHNIEVKAGGPYPIEVILLGFADYLRCIPKGYKPFEDLKVATHGIHWSMLKNIPLNKHAMAEGKLSTVIRSSHNDLKKTNWCEYPSGALAPIIYTACAYLKFLRDRTTRFKYLPLEQVPRKEIRDNHSLIAGTAGSRVRIVFDVENIARDSGTAGPGGGKSRQASPINHDKVFSETEADMFFELIDPYENALDLLLFAILRYFGLRPGEAAEIRIEPSTIPSNLNVYHTAREELTESLSGNLQFVKERGLRGNWVIDTGWKTKASCRDVALITHKTIDPFSRKNIRFPTQEEFTDLLYWALLQRRELLSYYTSEDHGYLFVSESNNSKGKPLSKKGVYSKYNNLADDLFQRTGGSVDLRSYYPHTFRHLFATSLLLRYRRPIEEISKWLGHSSVVITRDTYIHWIPESNNDTEKGKVDHLGRVFMRQAEISEGIHAHEEDSE</sequence>
<dbReference type="Proteomes" id="UP000516384">
    <property type="component" value="Chromosome"/>
</dbReference>
<evidence type="ECO:0000256" key="1">
    <source>
        <dbReference type="ARBA" id="ARBA00023172"/>
    </source>
</evidence>
<dbReference type="InterPro" id="IPR002104">
    <property type="entry name" value="Integrase_catalytic"/>
</dbReference>
<gene>
    <name evidence="3" type="ORF">IAQ67_12495</name>
</gene>
<organism evidence="3 4">
    <name type="scientific">Paenibacillus peoriae</name>
    <dbReference type="NCBI Taxonomy" id="59893"/>
    <lineage>
        <taxon>Bacteria</taxon>
        <taxon>Bacillati</taxon>
        <taxon>Bacillota</taxon>
        <taxon>Bacilli</taxon>
        <taxon>Bacillales</taxon>
        <taxon>Paenibacillaceae</taxon>
        <taxon>Paenibacillus</taxon>
    </lineage>
</organism>
<reference evidence="3 4" key="1">
    <citation type="submission" date="2020-09" db="EMBL/GenBank/DDBJ databases">
        <title>Characterization of Paenibacillus peoriae strain ZF390 with broad-spectrum antimicrobial activity as a potential biocontrol agent.</title>
        <authorList>
            <person name="Li L."/>
            <person name="Zhao Y."/>
            <person name="Li B."/>
            <person name="Xie X."/>
        </authorList>
    </citation>
    <scope>NUCLEOTIDE SEQUENCE [LARGE SCALE GENOMIC DNA]</scope>
    <source>
        <strain evidence="3 4">ZF390</strain>
    </source>
</reference>
<dbReference type="PANTHER" id="PTHR30349">
    <property type="entry name" value="PHAGE INTEGRASE-RELATED"/>
    <property type="match status" value="1"/>
</dbReference>
<dbReference type="InterPro" id="IPR050090">
    <property type="entry name" value="Tyrosine_recombinase_XerCD"/>
</dbReference>
<dbReference type="InterPro" id="IPR011010">
    <property type="entry name" value="DNA_brk_join_enz"/>
</dbReference>
<dbReference type="AlphaFoldDB" id="A0A7H0YF92"/>
<dbReference type="PROSITE" id="PS51898">
    <property type="entry name" value="TYR_RECOMBINASE"/>
    <property type="match status" value="1"/>
</dbReference>
<dbReference type="GO" id="GO:0003677">
    <property type="term" value="F:DNA binding"/>
    <property type="evidence" value="ECO:0007669"/>
    <property type="project" value="InterPro"/>
</dbReference>
<name>A0A7H0YF92_9BACL</name>
<dbReference type="SUPFAM" id="SSF56349">
    <property type="entry name" value="DNA breaking-rejoining enzymes"/>
    <property type="match status" value="1"/>
</dbReference>